<evidence type="ECO:0000256" key="1">
    <source>
        <dbReference type="SAM" id="Phobius"/>
    </source>
</evidence>
<reference evidence="2" key="1">
    <citation type="journal article" date="2021" name="Proc. Natl. Acad. Sci. U.S.A.">
        <title>A Catalog of Tens of Thousands of Viruses from Human Metagenomes Reveals Hidden Associations with Chronic Diseases.</title>
        <authorList>
            <person name="Tisza M.J."/>
            <person name="Buck C.B."/>
        </authorList>
    </citation>
    <scope>NUCLEOTIDE SEQUENCE</scope>
    <source>
        <strain evidence="2">Ct6rT12</strain>
    </source>
</reference>
<protein>
    <submittedName>
        <fullName evidence="2">Uncharacterized protein</fullName>
    </submittedName>
</protein>
<feature type="transmembrane region" description="Helical" evidence="1">
    <location>
        <begin position="6"/>
        <end position="24"/>
    </location>
</feature>
<keyword evidence="1" id="KW-1133">Transmembrane helix</keyword>
<dbReference type="EMBL" id="BK016227">
    <property type="protein sequence ID" value="DAG03356.1"/>
    <property type="molecule type" value="Genomic_DNA"/>
</dbReference>
<evidence type="ECO:0000313" key="2">
    <source>
        <dbReference type="EMBL" id="DAG03356.1"/>
    </source>
</evidence>
<name>A0A8S5V9G4_9CAUD</name>
<organism evidence="2">
    <name type="scientific">Siphoviridae sp. ct6rT12</name>
    <dbReference type="NCBI Taxonomy" id="2825346"/>
    <lineage>
        <taxon>Viruses</taxon>
        <taxon>Duplodnaviria</taxon>
        <taxon>Heunggongvirae</taxon>
        <taxon>Uroviricota</taxon>
        <taxon>Caudoviricetes</taxon>
    </lineage>
</organism>
<keyword evidence="1" id="KW-0472">Membrane</keyword>
<feature type="transmembrane region" description="Helical" evidence="1">
    <location>
        <begin position="44"/>
        <end position="64"/>
    </location>
</feature>
<keyword evidence="1" id="KW-0812">Transmembrane</keyword>
<sequence>MFYKIWIFSLIIVFIYFFIAFVFLDRRYPTTKFEDFLIFVARMLIYYFFISIIILSIIGSYIFIFKII</sequence>
<accession>A0A8S5V9G4</accession>
<proteinExistence type="predicted"/>